<keyword evidence="3" id="KW-1185">Reference proteome</keyword>
<dbReference type="SUPFAM" id="SSF50249">
    <property type="entry name" value="Nucleic acid-binding proteins"/>
    <property type="match status" value="1"/>
</dbReference>
<reference evidence="2 3" key="1">
    <citation type="submission" date="2024-09" db="EMBL/GenBank/DDBJ databases">
        <authorList>
            <person name="Zhang Z.-H."/>
        </authorList>
    </citation>
    <scope>NUCLEOTIDE SEQUENCE [LARGE SCALE GENOMIC DNA]</scope>
    <source>
        <strain evidence="2 3">HHTR114</strain>
    </source>
</reference>
<evidence type="ECO:0000313" key="2">
    <source>
        <dbReference type="EMBL" id="MFC6035609.1"/>
    </source>
</evidence>
<sequence length="94" mass="10408">MGNEGTLWSYTVQRFRPKSPFNGDGDETDFKPYAVGYVELPGEAIIESRIVAADVSQLYIGMPMRLVADVYRTDSDGKAVTTFAFAPIDGERHT</sequence>
<protein>
    <submittedName>
        <fullName evidence="2">Zn-ribbon domain-containing OB-fold protein</fullName>
    </submittedName>
</protein>
<feature type="domain" description="ChsH2 C-terminal OB-fold" evidence="1">
    <location>
        <begin position="2"/>
        <end position="68"/>
    </location>
</feature>
<comment type="caution">
    <text evidence="2">The sequence shown here is derived from an EMBL/GenBank/DDBJ whole genome shotgun (WGS) entry which is preliminary data.</text>
</comment>
<dbReference type="Pfam" id="PF01796">
    <property type="entry name" value="OB_ChsH2_C"/>
    <property type="match status" value="1"/>
</dbReference>
<organism evidence="2 3">
    <name type="scientific">Hyphococcus aureus</name>
    <dbReference type="NCBI Taxonomy" id="2666033"/>
    <lineage>
        <taxon>Bacteria</taxon>
        <taxon>Pseudomonadati</taxon>
        <taxon>Pseudomonadota</taxon>
        <taxon>Alphaproteobacteria</taxon>
        <taxon>Parvularculales</taxon>
        <taxon>Parvularculaceae</taxon>
        <taxon>Hyphococcus</taxon>
    </lineage>
</organism>
<proteinExistence type="predicted"/>
<gene>
    <name evidence="2" type="ORF">ACFMB1_08655</name>
</gene>
<dbReference type="InterPro" id="IPR002878">
    <property type="entry name" value="ChsH2_C"/>
</dbReference>
<dbReference type="RefSeq" id="WP_379878974.1">
    <property type="nucleotide sequence ID" value="NZ_JBHPON010000001.1"/>
</dbReference>
<evidence type="ECO:0000259" key="1">
    <source>
        <dbReference type="Pfam" id="PF01796"/>
    </source>
</evidence>
<name>A0ABW1KUI7_9PROT</name>
<dbReference type="InterPro" id="IPR012340">
    <property type="entry name" value="NA-bd_OB-fold"/>
</dbReference>
<evidence type="ECO:0000313" key="3">
    <source>
        <dbReference type="Proteomes" id="UP001596116"/>
    </source>
</evidence>
<accession>A0ABW1KUI7</accession>
<dbReference type="Proteomes" id="UP001596116">
    <property type="component" value="Unassembled WGS sequence"/>
</dbReference>
<dbReference type="EMBL" id="JBHPON010000001">
    <property type="protein sequence ID" value="MFC6035609.1"/>
    <property type="molecule type" value="Genomic_DNA"/>
</dbReference>